<sequence>MAGRIVVLLLVCAALGPQGIAGAYYGKLIGSVKTNAHSFSGKVYAATENSVIITDLNYDGAGPEAFFWVGTGQEPDSKGHQIPDENGSMRVLKAYKNARVLLTLPKKITDYQYLGIYCRKFAANFGHVTIPSGFELPKEQSLGRLETKAHGAEAAEVVLKDSATIELKQFNYDGQGPAAFFVVSPTVNARPQEQTKLLDENGKDTKLGRYDRKDITLRLPDGHHWNEYRWFSVFCTQAESSFADITIDTAVAEKLPVHNPSSVAPASAGAVPGVPSTLALLACLVAALSGGVIRARTC</sequence>
<reference evidence="4" key="1">
    <citation type="submission" date="2014-03" db="EMBL/GenBank/DDBJ databases">
        <title>The sialotranscriptome of Amblyomma triste, Amblyomma parvum and Amblyomma cajennense ticks, uncovered by 454-based RNA-seq.</title>
        <authorList>
            <person name="Garcia G.R."/>
            <person name="Gardinassi L.G."/>
            <person name="Ribeiro J.M."/>
            <person name="Anatriello E."/>
            <person name="Ferreira B.R."/>
            <person name="Moreira H.N."/>
            <person name="Mafra C."/>
            <person name="Olegario M.M."/>
            <person name="Szabo P.J."/>
            <person name="Miranda-Santos I.K."/>
            <person name="Maruyama S.R."/>
        </authorList>
    </citation>
    <scope>NUCLEOTIDE SEQUENCE</scope>
    <source>
        <strain evidence="4">Uberlandia</strain>
        <tissue evidence="4">Salivary glands</tissue>
    </source>
</reference>
<dbReference type="Pfam" id="PF10517">
    <property type="entry name" value="DM13"/>
    <property type="match status" value="2"/>
</dbReference>
<dbReference type="InterPro" id="IPR019545">
    <property type="entry name" value="DM13_domain"/>
</dbReference>
<feature type="chain" id="PRO_5001516950" evidence="2">
    <location>
        <begin position="23"/>
        <end position="298"/>
    </location>
</feature>
<evidence type="ECO:0000256" key="1">
    <source>
        <dbReference type="ARBA" id="ARBA00022737"/>
    </source>
</evidence>
<evidence type="ECO:0000259" key="3">
    <source>
        <dbReference type="PROSITE" id="PS51549"/>
    </source>
</evidence>
<dbReference type="EMBL" id="GBBK01001541">
    <property type="protein sequence ID" value="JAC22941.1"/>
    <property type="molecule type" value="mRNA"/>
</dbReference>
<dbReference type="PROSITE" id="PS51549">
    <property type="entry name" value="DM13"/>
    <property type="match status" value="2"/>
</dbReference>
<organism evidence="4">
    <name type="scientific">Amblyomma cajennense</name>
    <name type="common">Cayenne tick</name>
    <name type="synonym">Acarus cajennensis</name>
    <dbReference type="NCBI Taxonomy" id="34607"/>
    <lineage>
        <taxon>Eukaryota</taxon>
        <taxon>Metazoa</taxon>
        <taxon>Ecdysozoa</taxon>
        <taxon>Arthropoda</taxon>
        <taxon>Chelicerata</taxon>
        <taxon>Arachnida</taxon>
        <taxon>Acari</taxon>
        <taxon>Parasitiformes</taxon>
        <taxon>Ixodida</taxon>
        <taxon>Ixodoidea</taxon>
        <taxon>Ixodidae</taxon>
        <taxon>Amblyomminae</taxon>
        <taxon>Amblyomma</taxon>
    </lineage>
</organism>
<evidence type="ECO:0000313" key="4">
    <source>
        <dbReference type="EMBL" id="JAC22941.1"/>
    </source>
</evidence>
<feature type="domain" description="DM13" evidence="3">
    <location>
        <begin position="26"/>
        <end position="131"/>
    </location>
</feature>
<protein>
    <submittedName>
        <fullName evidence="4">Putative knickkopf</fullName>
    </submittedName>
</protein>
<dbReference type="AlphaFoldDB" id="A0A023FMI3"/>
<dbReference type="PANTHER" id="PTHR24036">
    <property type="entry name" value="SKELETOR-RELATED"/>
    <property type="match status" value="1"/>
</dbReference>
<keyword evidence="1" id="KW-0677">Repeat</keyword>
<dbReference type="InterPro" id="IPR052126">
    <property type="entry name" value="Spindle_Org/Thrombomodulin"/>
</dbReference>
<accession>A0A023FMI3</accession>
<keyword evidence="2" id="KW-0732">Signal</keyword>
<proteinExistence type="evidence at transcript level"/>
<feature type="domain" description="DM13" evidence="3">
    <location>
        <begin position="143"/>
        <end position="248"/>
    </location>
</feature>
<evidence type="ECO:0000256" key="2">
    <source>
        <dbReference type="SAM" id="SignalP"/>
    </source>
</evidence>
<name>A0A023FMI3_AMBCJ</name>
<feature type="signal peptide" evidence="2">
    <location>
        <begin position="1"/>
        <end position="22"/>
    </location>
</feature>
<dbReference type="SMART" id="SM00686">
    <property type="entry name" value="DM13"/>
    <property type="match status" value="2"/>
</dbReference>
<dbReference type="PANTHER" id="PTHR24036:SF5">
    <property type="entry name" value="THROMBOMODULIN"/>
    <property type="match status" value="1"/>
</dbReference>